<dbReference type="InterPro" id="IPR003660">
    <property type="entry name" value="HAMP_dom"/>
</dbReference>
<dbReference type="GO" id="GO:0000155">
    <property type="term" value="F:phosphorelay sensor kinase activity"/>
    <property type="evidence" value="ECO:0007669"/>
    <property type="project" value="InterPro"/>
</dbReference>
<reference evidence="11" key="1">
    <citation type="submission" date="2020-08" db="EMBL/GenBank/DDBJ databases">
        <title>Genome public.</title>
        <authorList>
            <person name="Liu C."/>
            <person name="Sun Q."/>
        </authorList>
    </citation>
    <scope>NUCLEOTIDE SEQUENCE</scope>
    <source>
        <strain evidence="11">NSJ-44</strain>
    </source>
</reference>
<dbReference type="CDD" id="cd06225">
    <property type="entry name" value="HAMP"/>
    <property type="match status" value="1"/>
</dbReference>
<feature type="transmembrane region" description="Helical" evidence="8">
    <location>
        <begin position="307"/>
        <end position="331"/>
    </location>
</feature>
<dbReference type="SMART" id="SM00387">
    <property type="entry name" value="HATPase_c"/>
    <property type="match status" value="1"/>
</dbReference>
<comment type="caution">
    <text evidence="11">The sequence shown here is derived from an EMBL/GenBank/DDBJ whole genome shotgun (WGS) entry which is preliminary data.</text>
</comment>
<dbReference type="PROSITE" id="PS50885">
    <property type="entry name" value="HAMP"/>
    <property type="match status" value="1"/>
</dbReference>
<keyword evidence="12" id="KW-1185">Reference proteome</keyword>
<feature type="domain" description="HAMP" evidence="10">
    <location>
        <begin position="328"/>
        <end position="380"/>
    </location>
</feature>
<evidence type="ECO:0000256" key="8">
    <source>
        <dbReference type="SAM" id="Phobius"/>
    </source>
</evidence>
<keyword evidence="6 11" id="KW-0418">Kinase</keyword>
<evidence type="ECO:0000259" key="9">
    <source>
        <dbReference type="PROSITE" id="PS50109"/>
    </source>
</evidence>
<dbReference type="PROSITE" id="PS50109">
    <property type="entry name" value="HIS_KIN"/>
    <property type="match status" value="1"/>
</dbReference>
<accession>A0A926D349</accession>
<keyword evidence="8" id="KW-0812">Transmembrane</keyword>
<protein>
    <recommendedName>
        <fullName evidence="3">histidine kinase</fullName>
        <ecNumber evidence="3">2.7.13.3</ecNumber>
    </recommendedName>
</protein>
<evidence type="ECO:0000256" key="3">
    <source>
        <dbReference type="ARBA" id="ARBA00012438"/>
    </source>
</evidence>
<dbReference type="PANTHER" id="PTHR34220:SF7">
    <property type="entry name" value="SENSOR HISTIDINE KINASE YPDA"/>
    <property type="match status" value="1"/>
</dbReference>
<gene>
    <name evidence="11" type="ORF">H8699_11495</name>
</gene>
<evidence type="ECO:0000256" key="7">
    <source>
        <dbReference type="ARBA" id="ARBA00023012"/>
    </source>
</evidence>
<evidence type="ECO:0000313" key="11">
    <source>
        <dbReference type="EMBL" id="MBC8530054.1"/>
    </source>
</evidence>
<keyword evidence="8" id="KW-0472">Membrane</keyword>
<dbReference type="GO" id="GO:0016020">
    <property type="term" value="C:membrane"/>
    <property type="evidence" value="ECO:0007669"/>
    <property type="project" value="UniProtKB-SubCell"/>
</dbReference>
<dbReference type="AlphaFoldDB" id="A0A926D349"/>
<evidence type="ECO:0000256" key="5">
    <source>
        <dbReference type="ARBA" id="ARBA00022679"/>
    </source>
</evidence>
<keyword evidence="8" id="KW-1133">Transmembrane helix</keyword>
<sequence length="605" mass="68875">MNWLKNMSLKTRILAALLLLTVIPMAVNSFLAYNMAKQALIENALIYSQDVADRVMENIEGYQNKLQAVARRAAQNDEVIENLHKEYGGEDAQAASSDFQKDYDQASKYLSSLITPIPGVLEMSICKAGSGYPMMFSSTPRTDIAVDQWDYTKELWYTSVGEASTHEIYLDNVIYENAEGEEIPSMIYAVLIRDERGAAKAVVRVMAAQSMIDGFVQRAGRDKRHEISVTNQYGRIIYDTREDKSASMFLDARLLKPIDSGKNGQILKEDGVSTLAYCNNSASSGWRVFSLMKEEYLTQALGDNGRLFVMIAIIFSVVAVILCYYVAMHIVRPLKWLKNSMDRIEKKNFEDTIVWKYNDEIGDLAASFNRMSMRLKILIARIYEQEAEKRSAEMFALQAQIQPHFLYNTLNAIRYMAIIQKSKGIADMVSALITIMRSVTRTTTGPIPIREEIEWIKSYIFIEETRYCGKFLVDYQIDPQVENDLTIGFILQPIVENAIFHGLEPKEGMGKLTIAIREKQEEGIVEFEVRDDGVGVEQSDIESFMNAELRSKQRRRDVGLYNVNRRLKLNYGDEYGLQIHSQKGEGTQVRIKIPLVREEVSHVQG</sequence>
<dbReference type="SUPFAM" id="SSF55874">
    <property type="entry name" value="ATPase domain of HSP90 chaperone/DNA topoisomerase II/histidine kinase"/>
    <property type="match status" value="1"/>
</dbReference>
<evidence type="ECO:0000256" key="4">
    <source>
        <dbReference type="ARBA" id="ARBA00022553"/>
    </source>
</evidence>
<keyword evidence="7" id="KW-0902">Two-component regulatory system</keyword>
<dbReference type="Gene3D" id="3.30.565.10">
    <property type="entry name" value="Histidine kinase-like ATPase, C-terminal domain"/>
    <property type="match status" value="1"/>
</dbReference>
<dbReference type="Proteomes" id="UP000654279">
    <property type="component" value="Unassembled WGS sequence"/>
</dbReference>
<evidence type="ECO:0000313" key="12">
    <source>
        <dbReference type="Proteomes" id="UP000654279"/>
    </source>
</evidence>
<evidence type="ECO:0000256" key="1">
    <source>
        <dbReference type="ARBA" id="ARBA00000085"/>
    </source>
</evidence>
<dbReference type="InterPro" id="IPR003594">
    <property type="entry name" value="HATPase_dom"/>
</dbReference>
<dbReference type="InterPro" id="IPR050640">
    <property type="entry name" value="Bact_2-comp_sensor_kinase"/>
</dbReference>
<evidence type="ECO:0000259" key="10">
    <source>
        <dbReference type="PROSITE" id="PS50885"/>
    </source>
</evidence>
<dbReference type="Pfam" id="PF06580">
    <property type="entry name" value="His_kinase"/>
    <property type="match status" value="1"/>
</dbReference>
<dbReference type="InterPro" id="IPR010559">
    <property type="entry name" value="Sig_transdc_His_kin_internal"/>
</dbReference>
<keyword evidence="5" id="KW-0808">Transferase</keyword>
<dbReference type="EC" id="2.7.13.3" evidence="3"/>
<dbReference type="InterPro" id="IPR005467">
    <property type="entry name" value="His_kinase_dom"/>
</dbReference>
<dbReference type="Pfam" id="PF02518">
    <property type="entry name" value="HATPase_c"/>
    <property type="match status" value="1"/>
</dbReference>
<dbReference type="EMBL" id="JACRSO010000006">
    <property type="protein sequence ID" value="MBC8530054.1"/>
    <property type="molecule type" value="Genomic_DNA"/>
</dbReference>
<feature type="domain" description="Histidine kinase" evidence="9">
    <location>
        <begin position="491"/>
        <end position="597"/>
    </location>
</feature>
<dbReference type="Gene3D" id="6.10.340.10">
    <property type="match status" value="1"/>
</dbReference>
<dbReference type="RefSeq" id="WP_249285817.1">
    <property type="nucleotide sequence ID" value="NZ_JACRSO010000006.1"/>
</dbReference>
<evidence type="ECO:0000256" key="6">
    <source>
        <dbReference type="ARBA" id="ARBA00022777"/>
    </source>
</evidence>
<dbReference type="SMART" id="SM00304">
    <property type="entry name" value="HAMP"/>
    <property type="match status" value="1"/>
</dbReference>
<keyword evidence="4" id="KW-0597">Phosphoprotein</keyword>
<dbReference type="InterPro" id="IPR036890">
    <property type="entry name" value="HATPase_C_sf"/>
</dbReference>
<comment type="subcellular location">
    <subcellularLocation>
        <location evidence="2">Membrane</location>
    </subcellularLocation>
</comment>
<dbReference type="SUPFAM" id="SSF158472">
    <property type="entry name" value="HAMP domain-like"/>
    <property type="match status" value="1"/>
</dbReference>
<proteinExistence type="predicted"/>
<dbReference type="PANTHER" id="PTHR34220">
    <property type="entry name" value="SENSOR HISTIDINE KINASE YPDA"/>
    <property type="match status" value="1"/>
</dbReference>
<name>A0A926D349_9FIRM</name>
<organism evidence="11 12">
    <name type="scientific">Luoshenia tenuis</name>
    <dbReference type="NCBI Taxonomy" id="2763654"/>
    <lineage>
        <taxon>Bacteria</taxon>
        <taxon>Bacillati</taxon>
        <taxon>Bacillota</taxon>
        <taxon>Clostridia</taxon>
        <taxon>Christensenellales</taxon>
        <taxon>Christensenellaceae</taxon>
        <taxon>Luoshenia</taxon>
    </lineage>
</organism>
<dbReference type="Pfam" id="PF00672">
    <property type="entry name" value="HAMP"/>
    <property type="match status" value="1"/>
</dbReference>
<comment type="catalytic activity">
    <reaction evidence="1">
        <text>ATP + protein L-histidine = ADP + protein N-phospho-L-histidine.</text>
        <dbReference type="EC" id="2.7.13.3"/>
    </reaction>
</comment>
<evidence type="ECO:0000256" key="2">
    <source>
        <dbReference type="ARBA" id="ARBA00004370"/>
    </source>
</evidence>